<dbReference type="EMBL" id="MU802101">
    <property type="protein sequence ID" value="KAJ3981669.1"/>
    <property type="molecule type" value="Genomic_DNA"/>
</dbReference>
<dbReference type="AlphaFoldDB" id="A0A9W8TVR7"/>
<protein>
    <submittedName>
        <fullName evidence="1">Uncharacterized protein</fullName>
    </submittedName>
</protein>
<keyword evidence="3" id="KW-1185">Reference proteome</keyword>
<reference evidence="1 3" key="3">
    <citation type="journal article" date="2023" name="Proc. Natl. Acad. Sci. U.S.A.">
        <title>A global phylogenomic analysis of the shiitake genus Lentinula.</title>
        <authorList>
            <person name="Sierra-Patev S."/>
            <person name="Min B."/>
            <person name="Naranjo-Ortiz M."/>
            <person name="Looney B."/>
            <person name="Konkel Z."/>
            <person name="Slot J.C."/>
            <person name="Sakamoto Y."/>
            <person name="Steenwyk J.L."/>
            <person name="Rokas A."/>
            <person name="Carro J."/>
            <person name="Camarero S."/>
            <person name="Ferreira P."/>
            <person name="Molpeceres G."/>
            <person name="Ruiz-Duenas F.J."/>
            <person name="Serrano A."/>
            <person name="Henrissat B."/>
            <person name="Drula E."/>
            <person name="Hughes K.W."/>
            <person name="Mata J.L."/>
            <person name="Ishikawa N.K."/>
            <person name="Vargas-Isla R."/>
            <person name="Ushijima S."/>
            <person name="Smith C.A."/>
            <person name="Donoghue J."/>
            <person name="Ahrendt S."/>
            <person name="Andreopoulos W."/>
            <person name="He G."/>
            <person name="LaButti K."/>
            <person name="Lipzen A."/>
            <person name="Ng V."/>
            <person name="Riley R."/>
            <person name="Sandor L."/>
            <person name="Barry K."/>
            <person name="Martinez A.T."/>
            <person name="Xiao Y."/>
            <person name="Gibbons J.G."/>
            <person name="Terashima K."/>
            <person name="Grigoriev I.V."/>
            <person name="Hibbett D."/>
        </authorList>
    </citation>
    <scope>NUCLEOTIDE SEQUENCE [LARGE SCALE GENOMIC DNA]</scope>
    <source>
        <strain evidence="1 3">TFB7810</strain>
    </source>
</reference>
<accession>A0AA38UPZ2</accession>
<name>A0A9W8TVR7_9AGAR</name>
<reference evidence="2" key="1">
    <citation type="submission" date="2022-08" db="EMBL/GenBank/DDBJ databases">
        <authorList>
            <consortium name="DOE Joint Genome Institute"/>
            <person name="Min B."/>
            <person name="Riley R."/>
            <person name="Sierra-Patev S."/>
            <person name="Naranjo-Ortiz M."/>
            <person name="Looney B."/>
            <person name="Konkel Z."/>
            <person name="Slot J.C."/>
            <person name="Sakamoto Y."/>
            <person name="Steenwyk J.L."/>
            <person name="Rokas A."/>
            <person name="Carro J."/>
            <person name="Camarero S."/>
            <person name="Ferreira P."/>
            <person name="Molpeceres G."/>
            <person name="Ruiz-Duenas F.J."/>
            <person name="Serrano A."/>
            <person name="Henrissat B."/>
            <person name="Drula E."/>
            <person name="Hughes K.W."/>
            <person name="Mata J.L."/>
            <person name="Ishikawa N.K."/>
            <person name="Vargas-Isla R."/>
            <person name="Ushijima S."/>
            <person name="Smith C.A."/>
            <person name="Ahrendt S."/>
            <person name="Andreopoulos W."/>
            <person name="He G."/>
            <person name="Labutti K."/>
            <person name="Lipzen A."/>
            <person name="Ng V."/>
            <person name="Sandor L."/>
            <person name="Barry K."/>
            <person name="Martinez A.T."/>
            <person name="Xiao Y."/>
            <person name="Gibbons J.G."/>
            <person name="Terashima K."/>
            <person name="Hibbett D.S."/>
            <person name="Grigoriev I.V."/>
        </authorList>
    </citation>
    <scope>NUCLEOTIDE SEQUENCE</scope>
    <source>
        <strain evidence="2">TFB7829</strain>
    </source>
</reference>
<accession>A0A9W8TVR7</accession>
<evidence type="ECO:0000313" key="2">
    <source>
        <dbReference type="EMBL" id="KAJ3981669.1"/>
    </source>
</evidence>
<dbReference type="Proteomes" id="UP001142393">
    <property type="component" value="Unassembled WGS sequence"/>
</dbReference>
<organism evidence="1 3">
    <name type="scientific">Lentinula detonsa</name>
    <dbReference type="NCBI Taxonomy" id="2804962"/>
    <lineage>
        <taxon>Eukaryota</taxon>
        <taxon>Fungi</taxon>
        <taxon>Dikarya</taxon>
        <taxon>Basidiomycota</taxon>
        <taxon>Agaricomycotina</taxon>
        <taxon>Agaricomycetes</taxon>
        <taxon>Agaricomycetidae</taxon>
        <taxon>Agaricales</taxon>
        <taxon>Marasmiineae</taxon>
        <taxon>Omphalotaceae</taxon>
        <taxon>Lentinula</taxon>
    </lineage>
</organism>
<dbReference type="Proteomes" id="UP001163850">
    <property type="component" value="Unassembled WGS sequence"/>
</dbReference>
<evidence type="ECO:0000313" key="1">
    <source>
        <dbReference type="EMBL" id="KAJ3742488.1"/>
    </source>
</evidence>
<evidence type="ECO:0000313" key="3">
    <source>
        <dbReference type="Proteomes" id="UP001142393"/>
    </source>
</evidence>
<sequence>MQTLFSPVIRLEHVYLHQSRALSRRLLHIPPAKLPTRPLVGQGKPILWLDDQFHNEHWLSTTSFGPTVETLHQLIRDNKFTTAHRVRCMLQDQGQDIPHDMIFLDAALGEINTLSSDTYHAFYGWLNLLPPKHVLTVSERNPFRLLGSLYRSGSPFQDLEVILGMVKIASSKGYFFEEFKRALPLMMRLVKPTSGLALMIEFEKGYLDYITAVEPQNAQKHATLAREALILGCCEAKGRWMRMAMKLIKRSKQEGVIVSSSVANLVVMLKQNENAG</sequence>
<proteinExistence type="predicted"/>
<comment type="caution">
    <text evidence="1">The sequence shown here is derived from an EMBL/GenBank/DDBJ whole genome shotgun (WGS) entry which is preliminary data.</text>
</comment>
<reference evidence="1" key="2">
    <citation type="submission" date="2022-08" db="EMBL/GenBank/DDBJ databases">
        <authorList>
            <consortium name="DOE Joint Genome Institute"/>
            <person name="Min B."/>
            <person name="Sierra-Patev S."/>
            <person name="Naranjo-Ortiz M."/>
            <person name="Looney B."/>
            <person name="Konkel Z."/>
            <person name="Slot J.C."/>
            <person name="Sakamoto Y."/>
            <person name="Steenwyk J.L."/>
            <person name="Rokas A."/>
            <person name="Carro J."/>
            <person name="Camarero S."/>
            <person name="Ferreira P."/>
            <person name="Molpeceres G."/>
            <person name="Ruiz-duenas F.J."/>
            <person name="Serrano A."/>
            <person name="Henrissat B."/>
            <person name="Drula E."/>
            <person name="Hughes K.W."/>
            <person name="Mata J.L."/>
            <person name="Ishikawa N.K."/>
            <person name="Vargas-Isla R."/>
            <person name="Ushijima S."/>
            <person name="Smith C.A."/>
            <person name="Ahrendt S."/>
            <person name="Andreopoulos W."/>
            <person name="He G."/>
            <person name="LaButti K."/>
            <person name="Lipzen A."/>
            <person name="Ng V."/>
            <person name="Riley R."/>
            <person name="Sandor L."/>
            <person name="Barry K."/>
            <person name="Martinez A.T."/>
            <person name="Xiao Y."/>
            <person name="Gibbons J.G."/>
            <person name="Terashima K."/>
            <person name="Hibbett D.S."/>
            <person name="Grigoriev I.V."/>
        </authorList>
    </citation>
    <scope>NUCLEOTIDE SEQUENCE</scope>
    <source>
        <strain evidence="1">TFB7810</strain>
    </source>
</reference>
<gene>
    <name evidence="1" type="ORF">DFH05DRAFT_1527043</name>
    <name evidence="2" type="ORF">F5890DRAFT_506801</name>
</gene>
<dbReference type="EMBL" id="JANVFU010000010">
    <property type="protein sequence ID" value="KAJ3742488.1"/>
    <property type="molecule type" value="Genomic_DNA"/>
</dbReference>